<organism evidence="1 2">
    <name type="scientific">Oesophagostomum dentatum</name>
    <name type="common">Nodular worm</name>
    <dbReference type="NCBI Taxonomy" id="61180"/>
    <lineage>
        <taxon>Eukaryota</taxon>
        <taxon>Metazoa</taxon>
        <taxon>Ecdysozoa</taxon>
        <taxon>Nematoda</taxon>
        <taxon>Chromadorea</taxon>
        <taxon>Rhabditida</taxon>
        <taxon>Rhabditina</taxon>
        <taxon>Rhabditomorpha</taxon>
        <taxon>Strongyloidea</taxon>
        <taxon>Strongylidae</taxon>
        <taxon>Oesophagostomum</taxon>
    </lineage>
</organism>
<accession>A0A0B1RZH2</accession>
<keyword evidence="2" id="KW-1185">Reference proteome</keyword>
<evidence type="ECO:0000313" key="1">
    <source>
        <dbReference type="EMBL" id="KHJ78498.1"/>
    </source>
</evidence>
<sequence>MLCRIIAVSCRNRLQFFSENKEIYRDLRTRIANGLHIVALERSDVGMDHYYTASRAAEDWIPMLKEYDALNYFGCVFTEEFAYFDYVPYYNGTLSCVFSKEDVTNICEK</sequence>
<reference evidence="1 2" key="1">
    <citation type="submission" date="2014-03" db="EMBL/GenBank/DDBJ databases">
        <title>Draft genome of the hookworm Oesophagostomum dentatum.</title>
        <authorList>
            <person name="Mitreva M."/>
        </authorList>
    </citation>
    <scope>NUCLEOTIDE SEQUENCE [LARGE SCALE GENOMIC DNA]</scope>
    <source>
        <strain evidence="1 2">OD-Hann</strain>
    </source>
</reference>
<gene>
    <name evidence="1" type="ORF">OESDEN_21880</name>
</gene>
<dbReference type="AlphaFoldDB" id="A0A0B1RZH2"/>
<protein>
    <submittedName>
        <fullName evidence="1">Uncharacterized protein</fullName>
    </submittedName>
</protein>
<evidence type="ECO:0000313" key="2">
    <source>
        <dbReference type="Proteomes" id="UP000053660"/>
    </source>
</evidence>
<dbReference type="Proteomes" id="UP000053660">
    <property type="component" value="Unassembled WGS sequence"/>
</dbReference>
<name>A0A0B1RZH2_OESDE</name>
<dbReference type="EMBL" id="KN609715">
    <property type="protein sequence ID" value="KHJ78498.1"/>
    <property type="molecule type" value="Genomic_DNA"/>
</dbReference>
<proteinExistence type="predicted"/>